<proteinExistence type="predicted"/>
<dbReference type="RefSeq" id="WP_184595858.1">
    <property type="nucleotide sequence ID" value="NZ_JACHLI010000032.1"/>
</dbReference>
<protein>
    <submittedName>
        <fullName evidence="1">Uncharacterized protein</fullName>
    </submittedName>
</protein>
<evidence type="ECO:0000313" key="2">
    <source>
        <dbReference type="Proteomes" id="UP000566995"/>
    </source>
</evidence>
<name>A0A7W7P4Q8_PSENT</name>
<comment type="caution">
    <text evidence="1">The sequence shown here is derived from an EMBL/GenBank/DDBJ whole genome shotgun (WGS) entry which is preliminary data.</text>
</comment>
<evidence type="ECO:0000313" key="1">
    <source>
        <dbReference type="EMBL" id="MBB4866900.1"/>
    </source>
</evidence>
<dbReference type="Proteomes" id="UP000566995">
    <property type="component" value="Unassembled WGS sequence"/>
</dbReference>
<reference evidence="1 2" key="1">
    <citation type="submission" date="2020-08" db="EMBL/GenBank/DDBJ databases">
        <title>Functional genomics of gut bacteria from endangered species of beetles.</title>
        <authorList>
            <person name="Carlos-Shanley C."/>
        </authorList>
    </citation>
    <scope>NUCLEOTIDE SEQUENCE [LARGE SCALE GENOMIC DNA]</scope>
    <source>
        <strain evidence="1 2">S00179</strain>
    </source>
</reference>
<dbReference type="EMBL" id="JACHLI010000032">
    <property type="protein sequence ID" value="MBB4866900.1"/>
    <property type="molecule type" value="Genomic_DNA"/>
</dbReference>
<dbReference type="AlphaFoldDB" id="A0A7W7P4Q8"/>
<accession>A0A7W7P4Q8</accession>
<gene>
    <name evidence="1" type="ORF">HNP46_005807</name>
</gene>
<sequence>MIHNYFGAVPKQPTPLTPEDIERTQLWRLRNVTASWPAWKRHYVLTRHSESAQISPGFVHLVAFAQEQEKQGFKFRQGMIEEMQAGRDEAERALILVQALVESLWGIREDPAAGNVIPAEEWGKVLDILAQLEDVSKYGAADIASRAHRVMEWLARLAMTITNSPEGVDLERDPVWSMEKVACQQHWGVSSHVIDYTDRKTNVLVQLGDRDGCDARVSMTPDEAIEFANAVLARAQAAKEGKE</sequence>
<organism evidence="1 2">
    <name type="scientific">Pseudomonas nitroreducens</name>
    <dbReference type="NCBI Taxonomy" id="46680"/>
    <lineage>
        <taxon>Bacteria</taxon>
        <taxon>Pseudomonadati</taxon>
        <taxon>Pseudomonadota</taxon>
        <taxon>Gammaproteobacteria</taxon>
        <taxon>Pseudomonadales</taxon>
        <taxon>Pseudomonadaceae</taxon>
        <taxon>Pseudomonas</taxon>
    </lineage>
</organism>